<keyword evidence="2" id="KW-1185">Reference proteome</keyword>
<reference evidence="1 2" key="1">
    <citation type="submission" date="2019-04" db="EMBL/GenBank/DDBJ databases">
        <title>Complete genome sequence of Pantoea bacteriophage vB_PagS_AAS21.</title>
        <authorList>
            <person name="Truncaite L."/>
            <person name="Simoliuniene M."/>
            <person name="Zajanckauskaite A."/>
            <person name="Meskys R."/>
            <person name="Simoliunas E."/>
        </authorList>
    </citation>
    <scope>NUCLEOTIDE SEQUENCE [LARGE SCALE GENOMIC DNA]</scope>
</reference>
<dbReference type="EMBL" id="MK770119">
    <property type="protein sequence ID" value="QCW23750.1"/>
    <property type="molecule type" value="Genomic_DNA"/>
</dbReference>
<evidence type="ECO:0000313" key="1">
    <source>
        <dbReference type="EMBL" id="QCW23750.1"/>
    </source>
</evidence>
<protein>
    <submittedName>
        <fullName evidence="1">Putative minor tail protein</fullName>
    </submittedName>
</protein>
<dbReference type="Proteomes" id="UP000308921">
    <property type="component" value="Segment"/>
</dbReference>
<dbReference type="Pfam" id="PF23779">
    <property type="entry name" value="Baseplate_Tube_p140"/>
    <property type="match status" value="1"/>
</dbReference>
<evidence type="ECO:0000313" key="2">
    <source>
        <dbReference type="Proteomes" id="UP000308921"/>
    </source>
</evidence>
<gene>
    <name evidence="1" type="ORF">AAS21_gp012</name>
</gene>
<accession>A0A4Y5P1A9</accession>
<name>A0A4Y5P1A9_9CAUD</name>
<proteinExistence type="predicted"/>
<organism evidence="1 2">
    <name type="scientific">Pantoea phage vB_PagS_AAS21</name>
    <dbReference type="NCBI Taxonomy" id="2575261"/>
    <lineage>
        <taxon>Viruses</taxon>
        <taxon>Duplodnaviria</taxon>
        <taxon>Heunggongvirae</taxon>
        <taxon>Uroviricota</taxon>
        <taxon>Caudoviricetes</taxon>
        <taxon>Demerecviridae</taxon>
        <taxon>Keyvirus</taxon>
        <taxon>Keyvirus AAS21</taxon>
    </lineage>
</organism>
<sequence>MHYSLLRETSVVIVYKGRAFNFDAHANVSAGLDYEEYKSNRRTLHKKSNYPVSRITTQNPVSVSLAINLTNNFLETAFFDWLGMDNTGSVVWSLPYVAKAEPTKVDVYIVNTNGVNLFVETCFVSAIDFTLEKQMPLLNIIMEGAKMSKVNDFPTFGSLSQGSVLPYSPLRVTINDQDLPGALGASVSFQQQTSWRDQRSLHDVGSIYTHKRAYVSEMNVSATINLYLTQRFKTDKLINMEVEYNTPLRIFNKYVAVSFPSTRITKRLDVSDVYTIAYDVIPMEDSENVQISFIGEI</sequence>
<dbReference type="InterPro" id="IPR056389">
    <property type="entry name" value="Baseplate_tube_p140"/>
</dbReference>